<dbReference type="Gene3D" id="3.60.160.10">
    <property type="entry name" value="Mitochondrial biogenesis AIM24"/>
    <property type="match status" value="1"/>
</dbReference>
<feature type="region of interest" description="Disordered" evidence="1">
    <location>
        <begin position="273"/>
        <end position="376"/>
    </location>
</feature>
<protein>
    <submittedName>
        <fullName evidence="2">Uncharacterized protein</fullName>
    </submittedName>
</protein>
<dbReference type="PANTHER" id="PTHR43657:SF1">
    <property type="entry name" value="ALTERED INHERITANCE OF MITOCHONDRIA PROTEIN 24, MITOCHONDRIAL"/>
    <property type="match status" value="1"/>
</dbReference>
<comment type="caution">
    <text evidence="2">The sequence shown here is derived from an EMBL/GenBank/DDBJ whole genome shotgun (WGS) entry which is preliminary data.</text>
</comment>
<dbReference type="PANTHER" id="PTHR43657">
    <property type="entry name" value="TRYPTOPHAN RNA-BINDING ATTENUATOR PROTEIN-LIKE PROTEIN"/>
    <property type="match status" value="1"/>
</dbReference>
<dbReference type="Pfam" id="PF01987">
    <property type="entry name" value="AIM24"/>
    <property type="match status" value="1"/>
</dbReference>
<dbReference type="InterPro" id="IPR036983">
    <property type="entry name" value="AIM24_sf"/>
</dbReference>
<feature type="compositionally biased region" description="Basic and acidic residues" evidence="1">
    <location>
        <begin position="285"/>
        <end position="306"/>
    </location>
</feature>
<accession>A0A1R2BMY0</accession>
<sequence>MKKIFSFFKNTSTQKPSYQELLSSSCKTFNYKIFGTESQLLEINLSPYQGLTISPSSLLYMDQGISMSTSTISGSKSALQRVLSGSSFFLVQMFNENPKSPAKVAVGASSYSKILSFDIGKYPQGLYFVNSSYLCSSIGVAINARFKGTSVSLVEQSLFMQKFAGHGDVFVKGGVNPRTLYLTQDQSVVISSESLLGFTDGININLRKNLHPQNIVTGKNFLLLELTGPGEVFMQNTSQSAYETSLVNQIAESSIYPAIYKAYEIYWSVEDEKVEENDKDTNDEDVTKEHENKIEGVKNEDEKEENRENDDEKEEDRVDKENEGLKNRISAGKTGVFGLGNRVLEESVKDENEGDYGNDNAGDDPGEIIDNGPNDS</sequence>
<dbReference type="AlphaFoldDB" id="A0A1R2BMY0"/>
<dbReference type="InterPro" id="IPR016031">
    <property type="entry name" value="Trp_RNA-bd_attenuator-like_dom"/>
</dbReference>
<dbReference type="OrthoDB" id="1705416at2759"/>
<evidence type="ECO:0000313" key="2">
    <source>
        <dbReference type="EMBL" id="OMJ78050.1"/>
    </source>
</evidence>
<dbReference type="SUPFAM" id="SSF51219">
    <property type="entry name" value="TRAP-like"/>
    <property type="match status" value="1"/>
</dbReference>
<feature type="compositionally biased region" description="Acidic residues" evidence="1">
    <location>
        <begin position="352"/>
        <end position="367"/>
    </location>
</feature>
<reference evidence="2 3" key="1">
    <citation type="submission" date="2016-11" db="EMBL/GenBank/DDBJ databases">
        <title>The macronuclear genome of Stentor coeruleus: a giant cell with tiny introns.</title>
        <authorList>
            <person name="Slabodnick M."/>
            <person name="Ruby J.G."/>
            <person name="Reiff S.B."/>
            <person name="Swart E.C."/>
            <person name="Gosai S."/>
            <person name="Prabakaran S."/>
            <person name="Witkowska E."/>
            <person name="Larue G.E."/>
            <person name="Fisher S."/>
            <person name="Freeman R.M."/>
            <person name="Gunawardena J."/>
            <person name="Chu W."/>
            <person name="Stover N.A."/>
            <person name="Gregory B.D."/>
            <person name="Nowacki M."/>
            <person name="Derisi J."/>
            <person name="Roy S.W."/>
            <person name="Marshall W.F."/>
            <person name="Sood P."/>
        </authorList>
    </citation>
    <scope>NUCLEOTIDE SEQUENCE [LARGE SCALE GENOMIC DNA]</scope>
    <source>
        <strain evidence="2">WM001</strain>
    </source>
</reference>
<keyword evidence="3" id="KW-1185">Reference proteome</keyword>
<gene>
    <name evidence="2" type="ORF">SteCoe_22253</name>
</gene>
<name>A0A1R2BMY0_9CILI</name>
<dbReference type="InterPro" id="IPR002838">
    <property type="entry name" value="AIM24"/>
</dbReference>
<dbReference type="EMBL" id="MPUH01000542">
    <property type="protein sequence ID" value="OMJ78050.1"/>
    <property type="molecule type" value="Genomic_DNA"/>
</dbReference>
<organism evidence="2 3">
    <name type="scientific">Stentor coeruleus</name>
    <dbReference type="NCBI Taxonomy" id="5963"/>
    <lineage>
        <taxon>Eukaryota</taxon>
        <taxon>Sar</taxon>
        <taxon>Alveolata</taxon>
        <taxon>Ciliophora</taxon>
        <taxon>Postciliodesmatophora</taxon>
        <taxon>Heterotrichea</taxon>
        <taxon>Heterotrichida</taxon>
        <taxon>Stentoridae</taxon>
        <taxon>Stentor</taxon>
    </lineage>
</organism>
<feature type="compositionally biased region" description="Acidic residues" evidence="1">
    <location>
        <begin position="273"/>
        <end position="284"/>
    </location>
</feature>
<evidence type="ECO:0000313" key="3">
    <source>
        <dbReference type="Proteomes" id="UP000187209"/>
    </source>
</evidence>
<feature type="compositionally biased region" description="Basic and acidic residues" evidence="1">
    <location>
        <begin position="315"/>
        <end position="326"/>
    </location>
</feature>
<dbReference type="Proteomes" id="UP000187209">
    <property type="component" value="Unassembled WGS sequence"/>
</dbReference>
<evidence type="ECO:0000256" key="1">
    <source>
        <dbReference type="SAM" id="MobiDB-lite"/>
    </source>
</evidence>
<proteinExistence type="predicted"/>